<comment type="caution">
    <text evidence="3">The sequence shown here is derived from an EMBL/GenBank/DDBJ whole genome shotgun (WGS) entry which is preliminary data.</text>
</comment>
<dbReference type="STRING" id="1109443.G4TMC8"/>
<feature type="signal peptide" evidence="2">
    <location>
        <begin position="1"/>
        <end position="22"/>
    </location>
</feature>
<evidence type="ECO:0000256" key="1">
    <source>
        <dbReference type="ARBA" id="ARBA00022801"/>
    </source>
</evidence>
<dbReference type="Pfam" id="PF00657">
    <property type="entry name" value="Lipase_GDSL"/>
    <property type="match status" value="1"/>
</dbReference>
<dbReference type="GO" id="GO:0016788">
    <property type="term" value="F:hydrolase activity, acting on ester bonds"/>
    <property type="evidence" value="ECO:0007669"/>
    <property type="project" value="InterPro"/>
</dbReference>
<evidence type="ECO:0000313" key="4">
    <source>
        <dbReference type="Proteomes" id="UP000007148"/>
    </source>
</evidence>
<protein>
    <recommendedName>
        <fullName evidence="5">Carbohydrate esterase family 16 protein</fullName>
    </recommendedName>
</protein>
<dbReference type="Proteomes" id="UP000007148">
    <property type="component" value="Unassembled WGS sequence"/>
</dbReference>
<dbReference type="Gene3D" id="3.40.50.1110">
    <property type="entry name" value="SGNH hydrolase"/>
    <property type="match status" value="1"/>
</dbReference>
<keyword evidence="1" id="KW-0378">Hydrolase</keyword>
<sequence length="304" mass="33915">MTGLMHASALAILFLSITSASAKPPKKFWFSFGDSYSQTWFNVTGVQPNYANPLGNPGFPGWTACAGPVNNWVTQTTAQLNSSFVYVYNHAYGGAVIDDALVTPWKPGLKHLYAQVDDFLNYDAPGKSFYPGWKGDNSIFAFWIGINDIGNSYYLDKEGDANHTIFNQKLVDRYFEIVDKTVTAGARNFIFLSVPPIERSPLMLTIADDAAHAREKQIRQDYNARVKAAAKQLSKKKKGVTTWFYDTEPVYNFVLDHPRLFGITNSTAYGDGAQYAWCNDYHSSPTMNLQVAKGVAAILRPRFI</sequence>
<feature type="chain" id="PRO_5003469241" description="Carbohydrate esterase family 16 protein" evidence="2">
    <location>
        <begin position="23"/>
        <end position="304"/>
    </location>
</feature>
<keyword evidence="4" id="KW-1185">Reference proteome</keyword>
<dbReference type="OMA" id="SINWVGY"/>
<evidence type="ECO:0008006" key="5">
    <source>
        <dbReference type="Google" id="ProtNLM"/>
    </source>
</evidence>
<dbReference type="InterPro" id="IPR001087">
    <property type="entry name" value="GDSL"/>
</dbReference>
<dbReference type="PANTHER" id="PTHR45648:SF22">
    <property type="entry name" value="GDSL LIPASE_ACYLHYDROLASE FAMILY PROTEIN (AFU_ORTHOLOGUE AFUA_4G14700)"/>
    <property type="match status" value="1"/>
</dbReference>
<gene>
    <name evidence="3" type="ORF">PIIN_06405</name>
</gene>
<accession>G4TMC8</accession>
<dbReference type="EMBL" id="CAFZ01000166">
    <property type="protein sequence ID" value="CCA72470.1"/>
    <property type="molecule type" value="Genomic_DNA"/>
</dbReference>
<name>G4TMC8_SERID</name>
<dbReference type="PANTHER" id="PTHR45648">
    <property type="entry name" value="GDSL LIPASE/ACYLHYDROLASE FAMILY PROTEIN (AFU_ORTHOLOGUE AFUA_4G14700)"/>
    <property type="match status" value="1"/>
</dbReference>
<evidence type="ECO:0000256" key="2">
    <source>
        <dbReference type="SAM" id="SignalP"/>
    </source>
</evidence>
<dbReference type="AlphaFoldDB" id="G4TMC8"/>
<organism evidence="3 4">
    <name type="scientific">Serendipita indica (strain DSM 11827)</name>
    <name type="common">Root endophyte fungus</name>
    <name type="synonym">Piriformospora indica</name>
    <dbReference type="NCBI Taxonomy" id="1109443"/>
    <lineage>
        <taxon>Eukaryota</taxon>
        <taxon>Fungi</taxon>
        <taxon>Dikarya</taxon>
        <taxon>Basidiomycota</taxon>
        <taxon>Agaricomycotina</taxon>
        <taxon>Agaricomycetes</taxon>
        <taxon>Sebacinales</taxon>
        <taxon>Serendipitaceae</taxon>
        <taxon>Serendipita</taxon>
    </lineage>
</organism>
<dbReference type="eggNOG" id="ENOG502RS04">
    <property type="taxonomic scope" value="Eukaryota"/>
</dbReference>
<proteinExistence type="predicted"/>
<dbReference type="InterPro" id="IPR036514">
    <property type="entry name" value="SGNH_hydro_sf"/>
</dbReference>
<dbReference type="CDD" id="cd01846">
    <property type="entry name" value="fatty_acyltransferase_like"/>
    <property type="match status" value="1"/>
</dbReference>
<keyword evidence="2" id="KW-0732">Signal</keyword>
<dbReference type="InterPro" id="IPR051058">
    <property type="entry name" value="GDSL_Est/Lipase"/>
</dbReference>
<dbReference type="OrthoDB" id="1600564at2759"/>
<dbReference type="HOGENOM" id="CLU_015101_4_2_1"/>
<reference evidence="3 4" key="1">
    <citation type="journal article" date="2011" name="PLoS Pathog.">
        <title>Endophytic Life Strategies Decoded by Genome and Transcriptome Analyses of the Mutualistic Root Symbiont Piriformospora indica.</title>
        <authorList>
            <person name="Zuccaro A."/>
            <person name="Lahrmann U."/>
            <person name="Guldener U."/>
            <person name="Langen G."/>
            <person name="Pfiffi S."/>
            <person name="Biedenkopf D."/>
            <person name="Wong P."/>
            <person name="Samans B."/>
            <person name="Grimm C."/>
            <person name="Basiewicz M."/>
            <person name="Murat C."/>
            <person name="Martin F."/>
            <person name="Kogel K.H."/>
        </authorList>
    </citation>
    <scope>NUCLEOTIDE SEQUENCE [LARGE SCALE GENOMIC DNA]</scope>
    <source>
        <strain evidence="3 4">DSM 11827</strain>
    </source>
</reference>
<dbReference type="InParanoid" id="G4TMC8"/>
<dbReference type="SUPFAM" id="SSF52266">
    <property type="entry name" value="SGNH hydrolase"/>
    <property type="match status" value="1"/>
</dbReference>
<evidence type="ECO:0000313" key="3">
    <source>
        <dbReference type="EMBL" id="CCA72470.1"/>
    </source>
</evidence>